<name>A0A086PBF4_SPHHM</name>
<evidence type="ECO:0000313" key="1">
    <source>
        <dbReference type="EMBL" id="KFG90722.1"/>
    </source>
</evidence>
<dbReference type="OrthoDB" id="7480237at2"/>
<keyword evidence="2" id="KW-1185">Reference proteome</keyword>
<protein>
    <submittedName>
        <fullName evidence="1">Uncharacterized protein</fullName>
    </submittedName>
</protein>
<dbReference type="AlphaFoldDB" id="A0A086PBF4"/>
<dbReference type="PATRIC" id="fig|1219045.3.peg.1464"/>
<sequence length="246" mass="27578">MPHGYRILGSSGAVQIDQFYRNLMLRAVETASTGSPDKGSYQTFTEYPKDGYSYIDAPSPGSPETPLVFFSADAYTGLSDSGFLVTNKARGSTSKLAVFDVPLPPPTPINKWGRIIRTAAGVITYYSGYRYLRVHQVLTGSDYVANPINLSLPTNRKWGFCCFKWAGRTRMDDDRAYDGIGSNLRFYRIRREIMGLRLSGGVLTSIDMSYMDDDDYAFPDMAYDHQDSVDRSYAVIIADMTHVPEW</sequence>
<gene>
    <name evidence="1" type="ORF">BV98_001434</name>
</gene>
<organism evidence="1 2">
    <name type="scientific">Sphingobium herbicidovorans (strain ATCC 700291 / DSM 11019 / CCUG 56400 / KCTC 2939 / LMG 18315 / NBRC 16415 / MH)</name>
    <name type="common">Sphingomonas herbicidovorans</name>
    <dbReference type="NCBI Taxonomy" id="1219045"/>
    <lineage>
        <taxon>Bacteria</taxon>
        <taxon>Pseudomonadati</taxon>
        <taxon>Pseudomonadota</taxon>
        <taxon>Alphaproteobacteria</taxon>
        <taxon>Sphingomonadales</taxon>
        <taxon>Sphingomonadaceae</taxon>
        <taxon>Sphingobium</taxon>
    </lineage>
</organism>
<comment type="caution">
    <text evidence="1">The sequence shown here is derived from an EMBL/GenBank/DDBJ whole genome shotgun (WGS) entry which is preliminary data.</text>
</comment>
<proteinExistence type="predicted"/>
<dbReference type="STRING" id="76947.GCA_002080435_02553"/>
<evidence type="ECO:0000313" key="2">
    <source>
        <dbReference type="Proteomes" id="UP000024284"/>
    </source>
</evidence>
<dbReference type="EMBL" id="JFZA02000011">
    <property type="protein sequence ID" value="KFG90722.1"/>
    <property type="molecule type" value="Genomic_DNA"/>
</dbReference>
<dbReference type="RefSeq" id="WP_037464083.1">
    <property type="nucleotide sequence ID" value="NZ_BCZD01000024.1"/>
</dbReference>
<reference evidence="1" key="1">
    <citation type="submission" date="2014-08" db="EMBL/GenBank/DDBJ databases">
        <title>Draft genome sequences of Sphingobium herbicidovorans.</title>
        <authorList>
            <person name="Gan H.M."/>
            <person name="Gan H.Y."/>
            <person name="Savka M.A."/>
        </authorList>
    </citation>
    <scope>NUCLEOTIDE SEQUENCE [LARGE SCALE GENOMIC DNA]</scope>
    <source>
        <strain evidence="1">NBRC 16415</strain>
    </source>
</reference>
<accession>A0A086PBF4</accession>
<dbReference type="Proteomes" id="UP000024284">
    <property type="component" value="Unassembled WGS sequence"/>
</dbReference>